<dbReference type="STRING" id="77586.A0A0D9WAH5"/>
<reference evidence="10" key="2">
    <citation type="submission" date="2013-12" db="EMBL/GenBank/DDBJ databases">
        <authorList>
            <person name="Yu Y."/>
            <person name="Lee S."/>
            <person name="de Baynast K."/>
            <person name="Wissotski M."/>
            <person name="Liu L."/>
            <person name="Talag J."/>
            <person name="Goicoechea J."/>
            <person name="Angelova A."/>
            <person name="Jetty R."/>
            <person name="Kudrna D."/>
            <person name="Golser W."/>
            <person name="Rivera L."/>
            <person name="Zhang J."/>
            <person name="Wing R."/>
        </authorList>
    </citation>
    <scope>NUCLEOTIDE SEQUENCE</scope>
</reference>
<feature type="transmembrane region" description="Helical" evidence="7">
    <location>
        <begin position="89"/>
        <end position="107"/>
    </location>
</feature>
<dbReference type="EnsemblPlants" id="LPERR04G23460.1">
    <property type="protein sequence ID" value="LPERR04G23460.1"/>
    <property type="gene ID" value="LPERR04G23460"/>
</dbReference>
<reference evidence="9" key="3">
    <citation type="submission" date="2015-04" db="UniProtKB">
        <authorList>
            <consortium name="EnsemblPlants"/>
        </authorList>
    </citation>
    <scope>IDENTIFICATION</scope>
</reference>
<reference evidence="9 10" key="1">
    <citation type="submission" date="2012-08" db="EMBL/GenBank/DDBJ databases">
        <title>Oryza genome evolution.</title>
        <authorList>
            <person name="Wing R.A."/>
        </authorList>
    </citation>
    <scope>NUCLEOTIDE SEQUENCE</scope>
</reference>
<dbReference type="Gramene" id="LPERR04G23460.1">
    <property type="protein sequence ID" value="LPERR04G23460.1"/>
    <property type="gene ID" value="LPERR04G23460"/>
</dbReference>
<dbReference type="PANTHER" id="PTHR48020:SF35">
    <property type="entry name" value="SUGAR TRANSPORTER"/>
    <property type="match status" value="1"/>
</dbReference>
<feature type="transmembrane region" description="Helical" evidence="7">
    <location>
        <begin position="187"/>
        <end position="204"/>
    </location>
</feature>
<name>A0A0D9WAH5_9ORYZ</name>
<dbReference type="HOGENOM" id="CLU_015397_1_0_1"/>
<evidence type="ECO:0000256" key="2">
    <source>
        <dbReference type="ARBA" id="ARBA00010992"/>
    </source>
</evidence>
<keyword evidence="3" id="KW-0813">Transport</keyword>
<dbReference type="InterPro" id="IPR020846">
    <property type="entry name" value="MFS_dom"/>
</dbReference>
<dbReference type="PROSITE" id="PS00216">
    <property type="entry name" value="SUGAR_TRANSPORT_1"/>
    <property type="match status" value="1"/>
</dbReference>
<dbReference type="GO" id="GO:0022857">
    <property type="term" value="F:transmembrane transporter activity"/>
    <property type="evidence" value="ECO:0007669"/>
    <property type="project" value="InterPro"/>
</dbReference>
<dbReference type="PROSITE" id="PS50850">
    <property type="entry name" value="MFS"/>
    <property type="match status" value="1"/>
</dbReference>
<evidence type="ECO:0000313" key="10">
    <source>
        <dbReference type="Proteomes" id="UP000032180"/>
    </source>
</evidence>
<evidence type="ECO:0000256" key="5">
    <source>
        <dbReference type="ARBA" id="ARBA00022989"/>
    </source>
</evidence>
<sequence>MEEDLLLRDSAAVLPRDAEPISPTGCFNLHHNFARACKVLRGMVTIDAATLFALVASIGNLLQGWDNASIAGAIFYIKKEFDLESMPKIEGFIMAMALIGAAISTLLSGPYADKLGRRLMLLISSILAVASELLIIFLSQKVYMLIIVRFISGLSIGLAVTHVPLYISEIAPSEIRGKLNTFPQLSGSIGMFFSYCVVFGMSLVPKISWRTMIGIELIPSLIFTILIIFYLPESPRWLVSKGRVDEARIVLQRLQRSQDISGEMANILEGTSIGHTPTKEEFIICHSDKIIDGKVAPSEEQVKLYGLDEDLSCIAYKIDGENTYRSTMGSSNLNPIVSHGDSSFFNPNSIVRIGSSFFDPIVTLTESIHELDNICIENQGTTLWDEENQYALKDEEQNREEEEDEYDDGDDFNVGGEHMPNGLHIGGGWQVAWTHGKEEVLDGHMQRKTLSYLLEPGVRNALMLGIATQVLQQFAGINAILYYTPEILEQVGVGVFLSKLDLSPCSTSFLLSAITTLVMLPCIGIAVWLIVIKGRRHILLGTIPMLLISLIILVATYVFNMSTNLHAIISALCVIIYQCVFVVGFGPIPNILCAEIFPTRVRAICLVICSLTFWFCDTIVTYSFPLLMRTIGLAGVFGICAIDCALAFLFIYFKVPETKGIPLEVMSECYAFTNSSSKDGLEEDK</sequence>
<evidence type="ECO:0000256" key="3">
    <source>
        <dbReference type="ARBA" id="ARBA00022448"/>
    </source>
</evidence>
<keyword evidence="4 7" id="KW-0812">Transmembrane</keyword>
<dbReference type="InterPro" id="IPR003663">
    <property type="entry name" value="Sugar/inositol_transpt"/>
</dbReference>
<dbReference type="InterPro" id="IPR005828">
    <property type="entry name" value="MFS_sugar_transport-like"/>
</dbReference>
<dbReference type="GO" id="GO:0016020">
    <property type="term" value="C:membrane"/>
    <property type="evidence" value="ECO:0007669"/>
    <property type="project" value="UniProtKB-SubCell"/>
</dbReference>
<keyword evidence="6 7" id="KW-0472">Membrane</keyword>
<keyword evidence="10" id="KW-1185">Reference proteome</keyword>
<dbReference type="PRINTS" id="PR00171">
    <property type="entry name" value="SUGRTRNSPORT"/>
</dbReference>
<feature type="transmembrane region" description="Helical" evidence="7">
    <location>
        <begin position="565"/>
        <end position="592"/>
    </location>
</feature>
<evidence type="ECO:0000256" key="1">
    <source>
        <dbReference type="ARBA" id="ARBA00004141"/>
    </source>
</evidence>
<proteinExistence type="inferred from homology"/>
<feature type="transmembrane region" description="Helical" evidence="7">
    <location>
        <begin position="509"/>
        <end position="531"/>
    </location>
</feature>
<protein>
    <recommendedName>
        <fullName evidence="8">Major facilitator superfamily (MFS) profile domain-containing protein</fullName>
    </recommendedName>
</protein>
<evidence type="ECO:0000256" key="4">
    <source>
        <dbReference type="ARBA" id="ARBA00022692"/>
    </source>
</evidence>
<dbReference type="PROSITE" id="PS00217">
    <property type="entry name" value="SUGAR_TRANSPORT_2"/>
    <property type="match status" value="1"/>
</dbReference>
<dbReference type="Proteomes" id="UP000032180">
    <property type="component" value="Chromosome 4"/>
</dbReference>
<organism evidence="9 10">
    <name type="scientific">Leersia perrieri</name>
    <dbReference type="NCBI Taxonomy" id="77586"/>
    <lineage>
        <taxon>Eukaryota</taxon>
        <taxon>Viridiplantae</taxon>
        <taxon>Streptophyta</taxon>
        <taxon>Embryophyta</taxon>
        <taxon>Tracheophyta</taxon>
        <taxon>Spermatophyta</taxon>
        <taxon>Magnoliopsida</taxon>
        <taxon>Liliopsida</taxon>
        <taxon>Poales</taxon>
        <taxon>Poaceae</taxon>
        <taxon>BOP clade</taxon>
        <taxon>Oryzoideae</taxon>
        <taxon>Oryzeae</taxon>
        <taxon>Oryzinae</taxon>
        <taxon>Leersia</taxon>
    </lineage>
</organism>
<feature type="transmembrane region" description="Helical" evidence="7">
    <location>
        <begin position="630"/>
        <end position="653"/>
    </location>
</feature>
<feature type="transmembrane region" description="Helical" evidence="7">
    <location>
        <begin position="211"/>
        <end position="231"/>
    </location>
</feature>
<dbReference type="SUPFAM" id="SSF103473">
    <property type="entry name" value="MFS general substrate transporter"/>
    <property type="match status" value="1"/>
</dbReference>
<evidence type="ECO:0000256" key="6">
    <source>
        <dbReference type="ARBA" id="ARBA00023136"/>
    </source>
</evidence>
<comment type="subcellular location">
    <subcellularLocation>
        <location evidence="1">Membrane</location>
        <topology evidence="1">Multi-pass membrane protein</topology>
    </subcellularLocation>
</comment>
<comment type="similarity">
    <text evidence="2">Belongs to the major facilitator superfamily. Sugar transporter (TC 2.A.1.1) family.</text>
</comment>
<dbReference type="Gene3D" id="1.20.1250.20">
    <property type="entry name" value="MFS general substrate transporter like domains"/>
    <property type="match status" value="2"/>
</dbReference>
<dbReference type="InterPro" id="IPR005829">
    <property type="entry name" value="Sugar_transporter_CS"/>
</dbReference>
<dbReference type="PANTHER" id="PTHR48020">
    <property type="entry name" value="PROTON MYO-INOSITOL COTRANSPORTER"/>
    <property type="match status" value="1"/>
</dbReference>
<dbReference type="AlphaFoldDB" id="A0A0D9WAH5"/>
<accession>A0A0D9WAH5</accession>
<feature type="domain" description="Major facilitator superfamily (MFS) profile" evidence="8">
    <location>
        <begin position="52"/>
        <end position="659"/>
    </location>
</feature>
<dbReference type="InterPro" id="IPR036259">
    <property type="entry name" value="MFS_trans_sf"/>
</dbReference>
<evidence type="ECO:0000259" key="8">
    <source>
        <dbReference type="PROSITE" id="PS50850"/>
    </source>
</evidence>
<feature type="transmembrane region" description="Helical" evidence="7">
    <location>
        <begin position="538"/>
        <end position="559"/>
    </location>
</feature>
<keyword evidence="5 7" id="KW-1133">Transmembrane helix</keyword>
<feature type="transmembrane region" description="Helical" evidence="7">
    <location>
        <begin position="604"/>
        <end position="624"/>
    </location>
</feature>
<feature type="transmembrane region" description="Helical" evidence="7">
    <location>
        <begin position="146"/>
        <end position="167"/>
    </location>
</feature>
<evidence type="ECO:0000313" key="9">
    <source>
        <dbReference type="EnsemblPlants" id="LPERR04G23460.1"/>
    </source>
</evidence>
<dbReference type="eggNOG" id="KOG0254">
    <property type="taxonomic scope" value="Eukaryota"/>
</dbReference>
<evidence type="ECO:0000256" key="7">
    <source>
        <dbReference type="SAM" id="Phobius"/>
    </source>
</evidence>
<dbReference type="Pfam" id="PF00083">
    <property type="entry name" value="Sugar_tr"/>
    <property type="match status" value="2"/>
</dbReference>
<feature type="transmembrane region" description="Helical" evidence="7">
    <location>
        <begin position="119"/>
        <end position="139"/>
    </location>
</feature>
<dbReference type="InterPro" id="IPR050814">
    <property type="entry name" value="Myo-inositol_Transporter"/>
</dbReference>